<name>A0A076EHZ7_RHOOP</name>
<accession>A0A076EHZ7</accession>
<reference evidence="5" key="4">
    <citation type="submission" date="2023-07" db="EMBL/GenBank/DDBJ databases">
        <title>Genomic analysis of Rhodococcus opacus VOC-14 with glycol ethers degradation activity.</title>
        <authorList>
            <person name="Narkevich D.A."/>
            <person name="Hlushen A.M."/>
            <person name="Akhremchuk A.E."/>
            <person name="Sikolenko M.A."/>
            <person name="Valentovich L.N."/>
        </authorList>
    </citation>
    <scope>NUCLEOTIDE SEQUENCE</scope>
    <source>
        <strain evidence="5">VOC-14</strain>
    </source>
</reference>
<comment type="similarity">
    <text evidence="1">Belongs to the WXG100 family.</text>
</comment>
<evidence type="ECO:0000313" key="3">
    <source>
        <dbReference type="EMBL" id="ANS27161.1"/>
    </source>
</evidence>
<gene>
    <name evidence="2" type="ORF">EP51_09750</name>
    <name evidence="4" type="ORF">O4328_02955</name>
    <name evidence="5" type="ORF">Q5707_12730</name>
    <name evidence="3" type="ORF">R1CP_12265</name>
</gene>
<dbReference type="Gene3D" id="1.10.287.1060">
    <property type="entry name" value="ESAT-6-like"/>
    <property type="match status" value="1"/>
</dbReference>
<dbReference type="EMBL" id="CP008947">
    <property type="protein sequence ID" value="AII04872.1"/>
    <property type="molecule type" value="Genomic_DNA"/>
</dbReference>
<dbReference type="RefSeq" id="WP_005253873.1">
    <property type="nucleotide sequence ID" value="NZ_CAJUXZ010000001.1"/>
</dbReference>
<dbReference type="NCBIfam" id="TIGR03930">
    <property type="entry name" value="WXG100_ESAT6"/>
    <property type="match status" value="1"/>
</dbReference>
<dbReference type="Proteomes" id="UP001231166">
    <property type="component" value="Chromosome"/>
</dbReference>
<keyword evidence="8" id="KW-1185">Reference proteome</keyword>
<proteinExistence type="inferred from homology"/>
<reference evidence="4" key="3">
    <citation type="submission" date="2022-12" db="EMBL/GenBank/DDBJ databases">
        <authorList>
            <person name="Krivoruchko A.V."/>
            <person name="Elkin A."/>
        </authorList>
    </citation>
    <scope>NUCLEOTIDE SEQUENCE</scope>
    <source>
        <strain evidence="4">IEGM 249</strain>
    </source>
</reference>
<sequence length="95" mass="10627">MSSLKYGFAELQALASDIKSNEAKLRETHDELRGYVNGLVAQWESGARENYQAVQAKWDSSHEDLLQVLQTISKVVQDGAVDMQTAEDRNATAWL</sequence>
<dbReference type="eggNOG" id="COG4842">
    <property type="taxonomic scope" value="Bacteria"/>
</dbReference>
<evidence type="ECO:0000313" key="2">
    <source>
        <dbReference type="EMBL" id="AII04872.1"/>
    </source>
</evidence>
<evidence type="ECO:0000313" key="4">
    <source>
        <dbReference type="EMBL" id="MCZ4582656.1"/>
    </source>
</evidence>
<dbReference type="EMBL" id="JAPWIS010000001">
    <property type="protein sequence ID" value="MCZ4582656.1"/>
    <property type="molecule type" value="Genomic_DNA"/>
</dbReference>
<organism evidence="2 6">
    <name type="scientific">Rhodococcus opacus</name>
    <name type="common">Nocardia opaca</name>
    <dbReference type="NCBI Taxonomy" id="37919"/>
    <lineage>
        <taxon>Bacteria</taxon>
        <taxon>Bacillati</taxon>
        <taxon>Actinomycetota</taxon>
        <taxon>Actinomycetes</taxon>
        <taxon>Mycobacteriales</taxon>
        <taxon>Nocardiaceae</taxon>
        <taxon>Rhodococcus</taxon>
    </lineage>
</organism>
<dbReference type="EMBL" id="CP130953">
    <property type="protein sequence ID" value="WLF49805.1"/>
    <property type="molecule type" value="Genomic_DNA"/>
</dbReference>
<reference evidence="2 6" key="1">
    <citation type="submission" date="2014-07" db="EMBL/GenBank/DDBJ databases">
        <title>Genome Sequence of Rhodococcus opacus Strain R7, a Biodegrader of Mono- and Polycyclic Aromatic Hydrocarbons.</title>
        <authorList>
            <person name="Di Gennaro P."/>
            <person name="Zampolli J."/>
            <person name="Presti I."/>
            <person name="Cappelletti M."/>
            <person name="D'Ursi P."/>
            <person name="Orro A."/>
            <person name="Mezzelani A."/>
            <person name="Milanesi L."/>
        </authorList>
    </citation>
    <scope>NUCLEOTIDE SEQUENCE [LARGE SCALE GENOMIC DNA]</scope>
    <source>
        <strain evidence="2 6">R7</strain>
    </source>
</reference>
<dbReference type="SUPFAM" id="SSF140453">
    <property type="entry name" value="EsxAB dimer-like"/>
    <property type="match status" value="1"/>
</dbReference>
<protein>
    <recommendedName>
        <fullName evidence="1">ESAT-6-like protein</fullName>
    </recommendedName>
</protein>
<evidence type="ECO:0000256" key="1">
    <source>
        <dbReference type="RuleBase" id="RU362001"/>
    </source>
</evidence>
<dbReference type="AlphaFoldDB" id="A0A076EHZ7"/>
<dbReference type="Proteomes" id="UP001066327">
    <property type="component" value="Unassembled WGS sequence"/>
</dbReference>
<dbReference type="InterPro" id="IPR010310">
    <property type="entry name" value="T7SS_ESAT-6-like"/>
</dbReference>
<dbReference type="EMBL" id="CP009111">
    <property type="protein sequence ID" value="ANS27161.1"/>
    <property type="molecule type" value="Genomic_DNA"/>
</dbReference>
<evidence type="ECO:0000313" key="7">
    <source>
        <dbReference type="Proteomes" id="UP000186108"/>
    </source>
</evidence>
<dbReference type="InterPro" id="IPR036689">
    <property type="entry name" value="ESAT-6-like_sf"/>
</dbReference>
<dbReference type="PATRIC" id="fig|37919.13.peg.2519"/>
<reference evidence="3 7" key="2">
    <citation type="submission" date="2014-07" db="EMBL/GenBank/DDBJ databases">
        <authorList>
            <person name="Zhang J.E."/>
            <person name="Yang H."/>
            <person name="Guo J."/>
            <person name="Deng Z."/>
            <person name="Luo H."/>
            <person name="Luo M."/>
            <person name="Zhao B."/>
        </authorList>
    </citation>
    <scope>NUCLEOTIDE SEQUENCE [LARGE SCALE GENOMIC DNA]</scope>
    <source>
        <strain evidence="3 7">1CP</strain>
    </source>
</reference>
<evidence type="ECO:0000313" key="5">
    <source>
        <dbReference type="EMBL" id="WLF49805.1"/>
    </source>
</evidence>
<evidence type="ECO:0000313" key="6">
    <source>
        <dbReference type="Proteomes" id="UP000028488"/>
    </source>
</evidence>
<dbReference type="Proteomes" id="UP000186108">
    <property type="component" value="Chromosome"/>
</dbReference>
<dbReference type="Pfam" id="PF06013">
    <property type="entry name" value="WXG100"/>
    <property type="match status" value="1"/>
</dbReference>
<dbReference type="Proteomes" id="UP000028488">
    <property type="component" value="Chromosome"/>
</dbReference>
<evidence type="ECO:0000313" key="8">
    <source>
        <dbReference type="Proteomes" id="UP001066327"/>
    </source>
</evidence>